<dbReference type="EMBL" id="GISG01029318">
    <property type="protein sequence ID" value="MBA4620194.1"/>
    <property type="molecule type" value="Transcribed_RNA"/>
</dbReference>
<reference evidence="1" key="1">
    <citation type="journal article" date="2013" name="J. Plant Res.">
        <title>Effect of fungi and light on seed germination of three Opuntia species from semiarid lands of central Mexico.</title>
        <authorList>
            <person name="Delgado-Sanchez P."/>
            <person name="Jimenez-Bremont J.F."/>
            <person name="Guerrero-Gonzalez Mde L."/>
            <person name="Flores J."/>
        </authorList>
    </citation>
    <scope>NUCLEOTIDE SEQUENCE</scope>
    <source>
        <tissue evidence="1">Cladode</tissue>
    </source>
</reference>
<accession>A0A7C8YJZ5</accession>
<reference evidence="1" key="2">
    <citation type="submission" date="2020-07" db="EMBL/GenBank/DDBJ databases">
        <authorList>
            <person name="Vera ALvarez R."/>
            <person name="Arias-Moreno D.M."/>
            <person name="Jimenez-Jacinto V."/>
            <person name="Jimenez-Bremont J.F."/>
            <person name="Swaminathan K."/>
            <person name="Moose S.P."/>
            <person name="Guerrero-Gonzalez M.L."/>
            <person name="Marino-Ramirez L."/>
            <person name="Landsman D."/>
            <person name="Rodriguez-Kessler M."/>
            <person name="Delgado-Sanchez P."/>
        </authorList>
    </citation>
    <scope>NUCLEOTIDE SEQUENCE</scope>
    <source>
        <tissue evidence="1">Cladode</tissue>
    </source>
</reference>
<sequence>MKQAFCWQIGLNQSIYNTNSSPSSVMTSFTLLTISRKEESCMYFIIWALRLSSSDADGRARAKLSCCASAEQFDTSEVNRGGNAETLLSESGAPSWACEP</sequence>
<proteinExistence type="predicted"/>
<dbReference type="AlphaFoldDB" id="A0A7C8YJZ5"/>
<protein>
    <submittedName>
        <fullName evidence="1">Uncharacterized protein</fullName>
    </submittedName>
</protein>
<organism evidence="1">
    <name type="scientific">Opuntia streptacantha</name>
    <name type="common">Prickly pear cactus</name>
    <name type="synonym">Opuntia cardona</name>
    <dbReference type="NCBI Taxonomy" id="393608"/>
    <lineage>
        <taxon>Eukaryota</taxon>
        <taxon>Viridiplantae</taxon>
        <taxon>Streptophyta</taxon>
        <taxon>Embryophyta</taxon>
        <taxon>Tracheophyta</taxon>
        <taxon>Spermatophyta</taxon>
        <taxon>Magnoliopsida</taxon>
        <taxon>eudicotyledons</taxon>
        <taxon>Gunneridae</taxon>
        <taxon>Pentapetalae</taxon>
        <taxon>Caryophyllales</taxon>
        <taxon>Cactineae</taxon>
        <taxon>Cactaceae</taxon>
        <taxon>Opuntioideae</taxon>
        <taxon>Opuntia</taxon>
    </lineage>
</organism>
<evidence type="ECO:0000313" key="1">
    <source>
        <dbReference type="EMBL" id="MBA4620194.1"/>
    </source>
</evidence>
<name>A0A7C8YJZ5_OPUST</name>